<reference evidence="1" key="1">
    <citation type="submission" date="2022-02" db="EMBL/GenBank/DDBJ databases">
        <title>Crop Bioprotection Bacillus Genome Sequencing.</title>
        <authorList>
            <person name="Dunlap C."/>
        </authorList>
    </citation>
    <scope>NUCLEOTIDE SEQUENCE</scope>
    <source>
        <strain evidence="1">T20C14</strain>
    </source>
</reference>
<comment type="caution">
    <text evidence="1">The sequence shown here is derived from an EMBL/GenBank/DDBJ whole genome shotgun (WGS) entry which is preliminary data.</text>
</comment>
<organism evidence="1 2">
    <name type="scientific">Bacillus haynesii</name>
    <dbReference type="NCBI Taxonomy" id="1925021"/>
    <lineage>
        <taxon>Bacteria</taxon>
        <taxon>Bacillati</taxon>
        <taxon>Bacillota</taxon>
        <taxon>Bacilli</taxon>
        <taxon>Bacillales</taxon>
        <taxon>Bacillaceae</taxon>
        <taxon>Bacillus</taxon>
    </lineage>
</organism>
<dbReference type="Proteomes" id="UP001066455">
    <property type="component" value="Unassembled WGS sequence"/>
</dbReference>
<dbReference type="AlphaFoldDB" id="A0AA90ERU9"/>
<protein>
    <recommendedName>
        <fullName evidence="3">Group-specific protein</fullName>
    </recommendedName>
</protein>
<dbReference type="EMBL" id="JALAXI010000001">
    <property type="protein sequence ID" value="MCY9278624.1"/>
    <property type="molecule type" value="Genomic_DNA"/>
</dbReference>
<sequence length="166" mass="19852">MLLEPAYAENIIVGVVYNNVWNWYVTEKDVWFLDYNKLDEAYKAKGFQLDDFIDESERGGIQVLNHNNALEFLQRIKKYKVTTEELNHLMHEIFQHNATDDLLDFSPSLLIDFDKRKLYSMYPEPASYEEYVPNHWIGIYEDFTNLVPTNQKYWINHKGKSLFSER</sequence>
<accession>A0AA90ERU9</accession>
<evidence type="ECO:0008006" key="3">
    <source>
        <dbReference type="Google" id="ProtNLM"/>
    </source>
</evidence>
<evidence type="ECO:0000313" key="1">
    <source>
        <dbReference type="EMBL" id="MCY9278624.1"/>
    </source>
</evidence>
<dbReference type="RefSeq" id="WP_268296419.1">
    <property type="nucleotide sequence ID" value="NZ_JALAJD010000004.1"/>
</dbReference>
<proteinExistence type="predicted"/>
<evidence type="ECO:0000313" key="2">
    <source>
        <dbReference type="Proteomes" id="UP001066455"/>
    </source>
</evidence>
<gene>
    <name evidence="1" type="ORF">MOE73_00780</name>
</gene>
<name>A0AA90ERU9_9BACI</name>